<gene>
    <name evidence="1" type="ORF">S01H4_46949</name>
</gene>
<dbReference type="EMBL" id="BART01026292">
    <property type="protein sequence ID" value="GAG95156.1"/>
    <property type="molecule type" value="Genomic_DNA"/>
</dbReference>
<evidence type="ECO:0000313" key="1">
    <source>
        <dbReference type="EMBL" id="GAG95156.1"/>
    </source>
</evidence>
<protein>
    <submittedName>
        <fullName evidence="1">Uncharacterized protein</fullName>
    </submittedName>
</protein>
<dbReference type="AlphaFoldDB" id="X1DFF3"/>
<organism evidence="1">
    <name type="scientific">marine sediment metagenome</name>
    <dbReference type="NCBI Taxonomy" id="412755"/>
    <lineage>
        <taxon>unclassified sequences</taxon>
        <taxon>metagenomes</taxon>
        <taxon>ecological metagenomes</taxon>
    </lineage>
</organism>
<feature type="non-terminal residue" evidence="1">
    <location>
        <position position="1"/>
    </location>
</feature>
<name>X1DFF3_9ZZZZ</name>
<proteinExistence type="predicted"/>
<comment type="caution">
    <text evidence="1">The sequence shown here is derived from an EMBL/GenBank/DDBJ whole genome shotgun (WGS) entry which is preliminary data.</text>
</comment>
<accession>X1DFF3</accession>
<sequence>IKAKEQMSVEEVYKNGLFTINGIDKDNNIYPITHKGDPKRVGQPMTDEELHVFAVELALVYYHYQNGNIIRRNINPGIEYPHIVMRNKDTEKLYYLIVKAGIHPDIPEPLPTENYSTVIKLAEEAKAIPVFIGAVFSNYSADNDNPPICGGEYIVKITRLKEL</sequence>
<reference evidence="1" key="1">
    <citation type="journal article" date="2014" name="Front. Microbiol.">
        <title>High frequency of phylogenetically diverse reductive dehalogenase-homologous genes in deep subseafloor sedimentary metagenomes.</title>
        <authorList>
            <person name="Kawai M."/>
            <person name="Futagami T."/>
            <person name="Toyoda A."/>
            <person name="Takaki Y."/>
            <person name="Nishi S."/>
            <person name="Hori S."/>
            <person name="Arai W."/>
            <person name="Tsubouchi T."/>
            <person name="Morono Y."/>
            <person name="Uchiyama I."/>
            <person name="Ito T."/>
            <person name="Fujiyama A."/>
            <person name="Inagaki F."/>
            <person name="Takami H."/>
        </authorList>
    </citation>
    <scope>NUCLEOTIDE SEQUENCE</scope>
    <source>
        <strain evidence="1">Expedition CK06-06</strain>
    </source>
</reference>